<sequence>MVKDMGLPQKHDLIGSALVRFSAGGARVGAGFLLSPDRIATCAHVVADVLGLPRDQSEPPTTTFVVEFPMLRDVDGIVLATRVEVADWWPIGADGTGDIAVLRLLDPAPPGALPAPTLVRDDVWQHPFRVMGFPQGQDDGTWVTGELLAKQGTGWIQLRSGSGQRSIEQGFSGAPVWDDELGGVVGMVVTHALDDPWTAYLLPTTALGDAWNTDPVNPYLGLRSFEEADARLFHGRDDDVARLAALVRDRDLVAVAGPSGSGKSSLVRAGLLPALRADGVDIVDLRPDPDDLARLEAHLVVPERPTVLFLDQFEELVIADPAAARRIVERITEVTSAQPRTVGGPPPLRVVLTLRSRSLDELVTPATTQQLKDAMCLVSTMSQEQFSEVITGPARVVGGLAFEDALAERIVADTVDQPGALPLVALTLDLLWENRHGGWFTHQAYERLGRVAGALSHRAEEVYRSLSETDQRLARRLLVQLTRPDGEGGFARRSLRMAELHPDLHPVVLTLAHERLVVVAHQEDGGQRVDLVHQALIDQWSELQGWLREDEEFLTWQADLRQAVDQWEQADRDPGSLLRGTTLARATEWAQQHDEALTPEQRDFVQRSKRAERSRARMGRAITVLAVVVALVVGLLAAVVVQRNAEVNRQLDATNADLLAQQVERADDDNDYGSSLQFALTAWREDPGSAAAYGGLLMHYIKWQQAERVYRVPDGTDVHHTSTSADGLSFVVVDDDSRVPVQLWTELDRPEPVIGRLPITNAINATMSPDGQTVATVNVFGAVELWSTRTLDRIAELKPPIADIPVDYRVVLPHMTFSGDGRFLSVLPGVLPQGRPENKIIETFDTRTLKSVDEPQGPASEISVNELSPTRDPNVRLGEINAGDADAPLSTRVVELPQDRPGTGHEFGMGRIISNGDEVLRCLSEGVVEIVDRASKAPKATFSGIDCYAKRIGDYLVGSATEPPPKTDDPTTFTNVETLLAIHIPSGRRFQYAHPESVLGSSDVLAVVPGADGSSPDVVLRSFNNVFRIAMAEPLPPAAGDWGELESSVTTGFVRANTIAATTTTGEIVLLDETYTRLLARIPKPAENTTLEFNRNGRQLFVATPQKVLVYRLPDLHLEREVPIPQPDYPWLDYEQDGYSYVGYLSPTEVVVLHAGVLSYWDPGTWQQRSEPIPLSTDRAEIDNLVRNASLYERSGHPGQVVVSAGWTTAVWSVPDRRKIAAYEISTRSGADAVMVSNDGAVFAYSDDWGNISVLDLETGRNVTGVATGEGPALIGPERLVTAGPQSMEVWDWRRRIRIGSVSLPPVQNQVTSPEQIIAFRPGQPPLTIPLDARTMAEALCRISDRGFTPDEIDVLPAGVDTDPPCRGLGK</sequence>
<dbReference type="Pfam" id="PF20703">
    <property type="entry name" value="nSTAND1"/>
    <property type="match status" value="1"/>
</dbReference>
<dbReference type="Proteomes" id="UP001500979">
    <property type="component" value="Unassembled WGS sequence"/>
</dbReference>
<dbReference type="InterPro" id="IPR043504">
    <property type="entry name" value="Peptidase_S1_PA_chymotrypsin"/>
</dbReference>
<dbReference type="Pfam" id="PF13365">
    <property type="entry name" value="Trypsin_2"/>
    <property type="match status" value="1"/>
</dbReference>
<keyword evidence="2" id="KW-1133">Transmembrane helix</keyword>
<dbReference type="InterPro" id="IPR011047">
    <property type="entry name" value="Quinoprotein_ADH-like_sf"/>
</dbReference>
<reference evidence="4 5" key="1">
    <citation type="journal article" date="2019" name="Int. J. Syst. Evol. Microbiol.">
        <title>The Global Catalogue of Microorganisms (GCM) 10K type strain sequencing project: providing services to taxonomists for standard genome sequencing and annotation.</title>
        <authorList>
            <consortium name="The Broad Institute Genomics Platform"/>
            <consortium name="The Broad Institute Genome Sequencing Center for Infectious Disease"/>
            <person name="Wu L."/>
            <person name="Ma J."/>
        </authorList>
    </citation>
    <scope>NUCLEOTIDE SEQUENCE [LARGE SCALE GENOMIC DNA]</scope>
    <source>
        <strain evidence="4 5">JCM 9383</strain>
    </source>
</reference>
<organism evidence="4 5">
    <name type="scientific">Saccharopolyspora taberi</name>
    <dbReference type="NCBI Taxonomy" id="60895"/>
    <lineage>
        <taxon>Bacteria</taxon>
        <taxon>Bacillati</taxon>
        <taxon>Actinomycetota</taxon>
        <taxon>Actinomycetes</taxon>
        <taxon>Pseudonocardiales</taxon>
        <taxon>Pseudonocardiaceae</taxon>
        <taxon>Saccharopolyspora</taxon>
    </lineage>
</organism>
<dbReference type="SUPFAM" id="SSF50998">
    <property type="entry name" value="Quinoprotein alcohol dehydrogenase-like"/>
    <property type="match status" value="1"/>
</dbReference>
<comment type="caution">
    <text evidence="4">The sequence shown here is derived from an EMBL/GenBank/DDBJ whole genome shotgun (WGS) entry which is preliminary data.</text>
</comment>
<evidence type="ECO:0000256" key="2">
    <source>
        <dbReference type="SAM" id="Phobius"/>
    </source>
</evidence>
<keyword evidence="2" id="KW-0472">Membrane</keyword>
<dbReference type="SUPFAM" id="SSF50494">
    <property type="entry name" value="Trypsin-like serine proteases"/>
    <property type="match status" value="1"/>
</dbReference>
<keyword evidence="5" id="KW-1185">Reference proteome</keyword>
<dbReference type="Gene3D" id="2.40.10.10">
    <property type="entry name" value="Trypsin-like serine proteases"/>
    <property type="match status" value="2"/>
</dbReference>
<dbReference type="EMBL" id="BAAAUX010000006">
    <property type="protein sequence ID" value="GAA2781057.1"/>
    <property type="molecule type" value="Genomic_DNA"/>
</dbReference>
<gene>
    <name evidence="4" type="ORF">GCM10010470_13650</name>
</gene>
<feature type="transmembrane region" description="Helical" evidence="2">
    <location>
        <begin position="618"/>
        <end position="641"/>
    </location>
</feature>
<dbReference type="SUPFAM" id="SSF50969">
    <property type="entry name" value="YVTN repeat-like/Quinoprotein amine dehydrogenase"/>
    <property type="match status" value="1"/>
</dbReference>
<keyword evidence="2" id="KW-0812">Transmembrane</keyword>
<evidence type="ECO:0000259" key="3">
    <source>
        <dbReference type="Pfam" id="PF20703"/>
    </source>
</evidence>
<evidence type="ECO:0000313" key="4">
    <source>
        <dbReference type="EMBL" id="GAA2781057.1"/>
    </source>
</evidence>
<feature type="region of interest" description="Disordered" evidence="1">
    <location>
        <begin position="851"/>
        <end position="872"/>
    </location>
</feature>
<accession>A0ABN3V6Z2</accession>
<evidence type="ECO:0000256" key="1">
    <source>
        <dbReference type="SAM" id="MobiDB-lite"/>
    </source>
</evidence>
<evidence type="ECO:0000313" key="5">
    <source>
        <dbReference type="Proteomes" id="UP001500979"/>
    </source>
</evidence>
<protein>
    <recommendedName>
        <fullName evidence="3">Novel STAND NTPase 1 domain-containing protein</fullName>
    </recommendedName>
</protein>
<dbReference type="SUPFAM" id="SSF52540">
    <property type="entry name" value="P-loop containing nucleoside triphosphate hydrolases"/>
    <property type="match status" value="1"/>
</dbReference>
<dbReference type="InterPro" id="IPR027417">
    <property type="entry name" value="P-loop_NTPase"/>
</dbReference>
<feature type="domain" description="Novel STAND NTPase 1" evidence="3">
    <location>
        <begin position="218"/>
        <end position="574"/>
    </location>
</feature>
<dbReference type="InterPro" id="IPR049052">
    <property type="entry name" value="nSTAND1"/>
</dbReference>
<dbReference type="InterPro" id="IPR011044">
    <property type="entry name" value="Quino_amine_DH_bsu"/>
</dbReference>
<name>A0ABN3V6Z2_9PSEU</name>
<dbReference type="InterPro" id="IPR009003">
    <property type="entry name" value="Peptidase_S1_PA"/>
</dbReference>
<proteinExistence type="predicted"/>